<evidence type="ECO:0000313" key="2">
    <source>
        <dbReference type="Proteomes" id="UP001375240"/>
    </source>
</evidence>
<protein>
    <submittedName>
        <fullName evidence="1">Uncharacterized protein</fullName>
    </submittedName>
</protein>
<sequence length="171" mass="19922">MEYVVFQPRQTIPVLVVHLDWGKEHYDEFASIPANAALWVAQMRRQRQERRRKREQQVRTDKRDNGYIFPADVVARKQALMARARKWFPYGFGPATGTAFVVEAVADYSDDEEEYGEYQADKVEGAANDGPKSFWEMPPVDGEDERFDEFFAERRAKTRWVEPPKVDADEG</sequence>
<comment type="caution">
    <text evidence="1">The sequence shown here is derived from an EMBL/GenBank/DDBJ whole genome shotgun (WGS) entry which is preliminary data.</text>
</comment>
<name>A0AAV9U8X4_9PEZI</name>
<evidence type="ECO:0000313" key="1">
    <source>
        <dbReference type="EMBL" id="KAK6336521.1"/>
    </source>
</evidence>
<dbReference type="AlphaFoldDB" id="A0AAV9U8X4"/>
<dbReference type="Proteomes" id="UP001375240">
    <property type="component" value="Unassembled WGS sequence"/>
</dbReference>
<proteinExistence type="predicted"/>
<reference evidence="1 2" key="1">
    <citation type="submission" date="2019-10" db="EMBL/GenBank/DDBJ databases">
        <authorList>
            <person name="Palmer J.M."/>
        </authorList>
    </citation>
    <scope>NUCLEOTIDE SEQUENCE [LARGE SCALE GENOMIC DNA]</scope>
    <source>
        <strain evidence="1 2">TWF696</strain>
    </source>
</reference>
<organism evidence="1 2">
    <name type="scientific">Orbilia brochopaga</name>
    <dbReference type="NCBI Taxonomy" id="3140254"/>
    <lineage>
        <taxon>Eukaryota</taxon>
        <taxon>Fungi</taxon>
        <taxon>Dikarya</taxon>
        <taxon>Ascomycota</taxon>
        <taxon>Pezizomycotina</taxon>
        <taxon>Orbiliomycetes</taxon>
        <taxon>Orbiliales</taxon>
        <taxon>Orbiliaceae</taxon>
        <taxon>Orbilia</taxon>
    </lineage>
</organism>
<keyword evidence="2" id="KW-1185">Reference proteome</keyword>
<dbReference type="EMBL" id="JAVHNQ010000011">
    <property type="protein sequence ID" value="KAK6336521.1"/>
    <property type="molecule type" value="Genomic_DNA"/>
</dbReference>
<accession>A0AAV9U8X4</accession>
<gene>
    <name evidence="1" type="ORF">TWF696_002071</name>
</gene>